<feature type="transmembrane region" description="Helical" evidence="1">
    <location>
        <begin position="169"/>
        <end position="197"/>
    </location>
</feature>
<dbReference type="RefSeq" id="WP_106262170.1">
    <property type="nucleotide sequence ID" value="NZ_PVTQ01000001.1"/>
</dbReference>
<name>A0A2T0X4T7_9RHOB</name>
<feature type="domain" description="Acyltransferase 3" evidence="2">
    <location>
        <begin position="7"/>
        <end position="336"/>
    </location>
</feature>
<reference evidence="3 4" key="1">
    <citation type="submission" date="2018-03" db="EMBL/GenBank/DDBJ databases">
        <title>Genomic Encyclopedia of Archaeal and Bacterial Type Strains, Phase II (KMG-II): from individual species to whole genera.</title>
        <authorList>
            <person name="Goeker M."/>
        </authorList>
    </citation>
    <scope>NUCLEOTIDE SEQUENCE [LARGE SCALE GENOMIC DNA]</scope>
    <source>
        <strain evidence="3 4">DSM 100212</strain>
    </source>
</reference>
<dbReference type="Pfam" id="PF01757">
    <property type="entry name" value="Acyl_transf_3"/>
    <property type="match status" value="1"/>
</dbReference>
<feature type="transmembrane region" description="Helical" evidence="1">
    <location>
        <begin position="294"/>
        <end position="313"/>
    </location>
</feature>
<dbReference type="Proteomes" id="UP000238392">
    <property type="component" value="Unassembled WGS sequence"/>
</dbReference>
<dbReference type="AlphaFoldDB" id="A0A2T0X4T7"/>
<gene>
    <name evidence="3" type="ORF">CLV74_1013</name>
</gene>
<organism evidence="3 4">
    <name type="scientific">Donghicola tyrosinivorans</name>
    <dbReference type="NCBI Taxonomy" id="1652492"/>
    <lineage>
        <taxon>Bacteria</taxon>
        <taxon>Pseudomonadati</taxon>
        <taxon>Pseudomonadota</taxon>
        <taxon>Alphaproteobacteria</taxon>
        <taxon>Rhodobacterales</taxon>
        <taxon>Roseobacteraceae</taxon>
        <taxon>Donghicola</taxon>
    </lineage>
</organism>
<sequence length="366" mass="41443">MTRGFSIYLDLVRFVAAVVVLLSHFGYPRFSDGRWLWVRELNLGSDAVVLFFVLSGLVIAHVAETKSGGLQRFTFDRATRLVSVALPVLLLGFVLDRFGAGFAPEGYSVTYYNEVPFWYQMLRGLSFSNEWAVLPVRLGSNGPYWSLSYEAAYYAFFAVAFYLRGVRRIGLLMMGCAIVGAPILFLMPAWLLGVLLYRGLQRRQALPRSVALLCAALPLVFYPVALWQNLPAQFYSWTANIDAALSLRFSNEFLWNNILAVFVCVHLYGMASLLRDSSFGKVARLIKWAAGGSFSLYLVHYPVMQFLAVFNVWPSFAPLYDLVFVGVTLMVCYLFAAIFERPLPYFREILTGRFPSFRQLATNRAR</sequence>
<dbReference type="GO" id="GO:0016020">
    <property type="term" value="C:membrane"/>
    <property type="evidence" value="ECO:0007669"/>
    <property type="project" value="TreeGrafter"/>
</dbReference>
<dbReference type="PANTHER" id="PTHR23028">
    <property type="entry name" value="ACETYLTRANSFERASE"/>
    <property type="match status" value="1"/>
</dbReference>
<keyword evidence="1" id="KW-0472">Membrane</keyword>
<dbReference type="InterPro" id="IPR050879">
    <property type="entry name" value="Acyltransferase_3"/>
</dbReference>
<evidence type="ECO:0000256" key="1">
    <source>
        <dbReference type="SAM" id="Phobius"/>
    </source>
</evidence>
<keyword evidence="4" id="KW-1185">Reference proteome</keyword>
<feature type="transmembrane region" description="Helical" evidence="1">
    <location>
        <begin position="319"/>
        <end position="339"/>
    </location>
</feature>
<keyword evidence="1" id="KW-0812">Transmembrane</keyword>
<evidence type="ECO:0000313" key="3">
    <source>
        <dbReference type="EMBL" id="PRY93874.1"/>
    </source>
</evidence>
<dbReference type="InterPro" id="IPR002656">
    <property type="entry name" value="Acyl_transf_3_dom"/>
</dbReference>
<feature type="transmembrane region" description="Helical" evidence="1">
    <location>
        <begin position="7"/>
        <end position="27"/>
    </location>
</feature>
<feature type="transmembrane region" description="Helical" evidence="1">
    <location>
        <begin position="77"/>
        <end position="95"/>
    </location>
</feature>
<feature type="transmembrane region" description="Helical" evidence="1">
    <location>
        <begin position="253"/>
        <end position="274"/>
    </location>
</feature>
<feature type="transmembrane region" description="Helical" evidence="1">
    <location>
        <begin position="209"/>
        <end position="227"/>
    </location>
</feature>
<accession>A0A2T0X4T7</accession>
<comment type="caution">
    <text evidence="3">The sequence shown here is derived from an EMBL/GenBank/DDBJ whole genome shotgun (WGS) entry which is preliminary data.</text>
</comment>
<dbReference type="PANTHER" id="PTHR23028:SF53">
    <property type="entry name" value="ACYL_TRANSF_3 DOMAIN-CONTAINING PROTEIN"/>
    <property type="match status" value="1"/>
</dbReference>
<proteinExistence type="predicted"/>
<dbReference type="EMBL" id="PVTQ01000001">
    <property type="protein sequence ID" value="PRY93874.1"/>
    <property type="molecule type" value="Genomic_DNA"/>
</dbReference>
<keyword evidence="1" id="KW-1133">Transmembrane helix</keyword>
<dbReference type="GO" id="GO:0016747">
    <property type="term" value="F:acyltransferase activity, transferring groups other than amino-acyl groups"/>
    <property type="evidence" value="ECO:0007669"/>
    <property type="project" value="InterPro"/>
</dbReference>
<evidence type="ECO:0000259" key="2">
    <source>
        <dbReference type="Pfam" id="PF01757"/>
    </source>
</evidence>
<dbReference type="OrthoDB" id="9796461at2"/>
<dbReference type="GO" id="GO:0000271">
    <property type="term" value="P:polysaccharide biosynthetic process"/>
    <property type="evidence" value="ECO:0007669"/>
    <property type="project" value="TreeGrafter"/>
</dbReference>
<protein>
    <submittedName>
        <fullName evidence="3">Peptidoglycan/LPS O-acetylase OafA/YrhL</fullName>
    </submittedName>
</protein>
<feature type="transmembrane region" description="Helical" evidence="1">
    <location>
        <begin position="47"/>
        <end position="65"/>
    </location>
</feature>
<evidence type="ECO:0000313" key="4">
    <source>
        <dbReference type="Proteomes" id="UP000238392"/>
    </source>
</evidence>